<dbReference type="InterPro" id="IPR025619">
    <property type="entry name" value="YlzJ"/>
</dbReference>
<dbReference type="InParanoid" id="A0A140L8N3"/>
<protein>
    <recommendedName>
        <fullName evidence="3">YlzJ-like protein</fullName>
    </recommendedName>
</protein>
<dbReference type="Pfam" id="PF14035">
    <property type="entry name" value="YlzJ"/>
    <property type="match status" value="1"/>
</dbReference>
<dbReference type="FunCoup" id="A0A140L8N3">
    <property type="interactions" value="35"/>
</dbReference>
<evidence type="ECO:0008006" key="3">
    <source>
        <dbReference type="Google" id="ProtNLM"/>
    </source>
</evidence>
<proteinExistence type="predicted"/>
<dbReference type="OrthoDB" id="1683573at2"/>
<evidence type="ECO:0000313" key="2">
    <source>
        <dbReference type="Proteomes" id="UP000070427"/>
    </source>
</evidence>
<comment type="caution">
    <text evidence="1">The sequence shown here is derived from an EMBL/GenBank/DDBJ whole genome shotgun (WGS) entry which is preliminary data.</text>
</comment>
<reference evidence="1 2" key="1">
    <citation type="submission" date="2015-12" db="EMBL/GenBank/DDBJ databases">
        <title>Draft genome sequnece of Fervidicola ferrireducens strain Y170.</title>
        <authorList>
            <person name="Patel B.K."/>
        </authorList>
    </citation>
    <scope>NUCLEOTIDE SEQUENCE [LARGE SCALE GENOMIC DNA]</scope>
    <source>
        <strain evidence="1 2">Y170</strain>
    </source>
</reference>
<organism evidence="1 2">
    <name type="scientific">Fervidicola ferrireducens</name>
    <dbReference type="NCBI Taxonomy" id="520764"/>
    <lineage>
        <taxon>Bacteria</taxon>
        <taxon>Bacillati</taxon>
        <taxon>Bacillota</taxon>
        <taxon>Clostridia</taxon>
        <taxon>Thermosediminibacterales</taxon>
        <taxon>Thermosediminibacteraceae</taxon>
        <taxon>Fervidicola</taxon>
    </lineage>
</organism>
<accession>A0A140L8N3</accession>
<keyword evidence="2" id="KW-1185">Reference proteome</keyword>
<name>A0A140L8N3_9FIRM</name>
<dbReference type="RefSeq" id="WP_066353429.1">
    <property type="nucleotide sequence ID" value="NZ_LOED01000015.1"/>
</dbReference>
<dbReference type="EMBL" id="LOED01000015">
    <property type="protein sequence ID" value="KXG76908.1"/>
    <property type="molecule type" value="Genomic_DNA"/>
</dbReference>
<dbReference type="AlphaFoldDB" id="A0A140L8N3"/>
<dbReference type="Proteomes" id="UP000070427">
    <property type="component" value="Unassembled WGS sequence"/>
</dbReference>
<evidence type="ECO:0000313" key="1">
    <source>
        <dbReference type="EMBL" id="KXG76908.1"/>
    </source>
</evidence>
<sequence length="74" mass="8472">MILYTALPLELVLDGIDRKYDFREIEIDNIKILVEPVDVDKGKIISVISSNPTVYLNPKLYPGNIIKFIPSQRL</sequence>
<dbReference type="STRING" id="520764.AN618_13910"/>
<gene>
    <name evidence="1" type="ORF">AN618_13910</name>
</gene>